<keyword evidence="1" id="KW-1133">Transmembrane helix</keyword>
<keyword evidence="3" id="KW-1185">Reference proteome</keyword>
<sequence length="44" mass="5182">MADSSFFQFVHLFVPNLIFISGILFNKTRGRKPIKFLHFYDCVS</sequence>
<gene>
    <name evidence="2" type="ORF">LEP1GSC178_3381</name>
</gene>
<evidence type="ECO:0000256" key="1">
    <source>
        <dbReference type="SAM" id="Phobius"/>
    </source>
</evidence>
<proteinExistence type="predicted"/>
<evidence type="ECO:0000313" key="3">
    <source>
        <dbReference type="Proteomes" id="UP000018720"/>
    </source>
</evidence>
<keyword evidence="1" id="KW-0812">Transmembrane</keyword>
<protein>
    <submittedName>
        <fullName evidence="2">Uncharacterized protein</fullName>
    </submittedName>
</protein>
<evidence type="ECO:0000313" key="2">
    <source>
        <dbReference type="EMBL" id="EJZ42720.1"/>
    </source>
</evidence>
<feature type="transmembrane region" description="Helical" evidence="1">
    <location>
        <begin position="6"/>
        <end position="25"/>
    </location>
</feature>
<dbReference type="EMBL" id="AHOM02000004">
    <property type="protein sequence ID" value="EJZ42720.1"/>
    <property type="molecule type" value="Genomic_DNA"/>
</dbReference>
<accession>A0ABN0HAE6</accession>
<comment type="caution">
    <text evidence="2">The sequence shown here is derived from an EMBL/GenBank/DDBJ whole genome shotgun (WGS) entry which is preliminary data.</text>
</comment>
<organism evidence="2 3">
    <name type="scientific">Leptospira licerasiae str. MMD4847</name>
    <dbReference type="NCBI Taxonomy" id="1049971"/>
    <lineage>
        <taxon>Bacteria</taxon>
        <taxon>Pseudomonadati</taxon>
        <taxon>Spirochaetota</taxon>
        <taxon>Spirochaetia</taxon>
        <taxon>Leptospirales</taxon>
        <taxon>Leptospiraceae</taxon>
        <taxon>Leptospira</taxon>
    </lineage>
</organism>
<name>A0ABN0HAE6_9LEPT</name>
<dbReference type="Proteomes" id="UP000018720">
    <property type="component" value="Unassembled WGS sequence"/>
</dbReference>
<reference evidence="2 3" key="1">
    <citation type="submission" date="2012-08" db="EMBL/GenBank/DDBJ databases">
        <authorList>
            <person name="Harkins D.M."/>
            <person name="Durkin A.S."/>
            <person name="Selengut J.D."/>
            <person name="Sanka R."/>
            <person name="DePew J."/>
            <person name="Purushe J."/>
            <person name="Matthias M.A."/>
            <person name="Vinetz J.M."/>
            <person name="Sutton G.G."/>
            <person name="Nelson W.C."/>
            <person name="Fouts D.E."/>
        </authorList>
    </citation>
    <scope>NUCLEOTIDE SEQUENCE [LARGE SCALE GENOMIC DNA]</scope>
    <source>
        <strain evidence="2 3">MMD4847</strain>
    </source>
</reference>
<keyword evidence="1" id="KW-0472">Membrane</keyword>